<feature type="region of interest" description="Disordered" evidence="5">
    <location>
        <begin position="473"/>
        <end position="497"/>
    </location>
</feature>
<reference evidence="7 8" key="1">
    <citation type="submission" date="2015-12" db="EMBL/GenBank/DDBJ databases">
        <title>The genome of Folsomia candida.</title>
        <authorList>
            <person name="Faddeeva A."/>
            <person name="Derks M.F."/>
            <person name="Anvar Y."/>
            <person name="Smit S."/>
            <person name="Van Straalen N."/>
            <person name="Roelofs D."/>
        </authorList>
    </citation>
    <scope>NUCLEOTIDE SEQUENCE [LARGE SCALE GENOMIC DNA]</scope>
    <source>
        <strain evidence="7 8">VU population</strain>
        <tissue evidence="7">Whole body</tissue>
    </source>
</reference>
<proteinExistence type="predicted"/>
<feature type="domain" description="RING-type" evidence="6">
    <location>
        <begin position="27"/>
        <end position="108"/>
    </location>
</feature>
<dbReference type="InterPro" id="IPR001841">
    <property type="entry name" value="Znf_RING"/>
</dbReference>
<dbReference type="Proteomes" id="UP000198287">
    <property type="component" value="Unassembled WGS sequence"/>
</dbReference>
<dbReference type="SUPFAM" id="SSF57850">
    <property type="entry name" value="RING/U-box"/>
    <property type="match status" value="1"/>
</dbReference>
<dbReference type="AlphaFoldDB" id="A0A226EMG3"/>
<dbReference type="PROSITE" id="PS50089">
    <property type="entry name" value="ZF_RING_2"/>
    <property type="match status" value="1"/>
</dbReference>
<keyword evidence="8" id="KW-1185">Reference proteome</keyword>
<dbReference type="Gene3D" id="3.30.40.10">
    <property type="entry name" value="Zinc/RING finger domain, C3HC4 (zinc finger)"/>
    <property type="match status" value="1"/>
</dbReference>
<evidence type="ECO:0000256" key="3">
    <source>
        <dbReference type="PROSITE-ProRule" id="PRU00175"/>
    </source>
</evidence>
<name>A0A226EMG3_FOLCA</name>
<comment type="caution">
    <text evidence="7">The sequence shown here is derived from an EMBL/GenBank/DDBJ whole genome shotgun (WGS) entry which is preliminary data.</text>
</comment>
<keyword evidence="2" id="KW-0862">Zinc</keyword>
<evidence type="ECO:0000256" key="1">
    <source>
        <dbReference type="ARBA" id="ARBA00022771"/>
    </source>
</evidence>
<dbReference type="EMBL" id="LNIX01000003">
    <property type="protein sequence ID" value="OXA58204.1"/>
    <property type="molecule type" value="Genomic_DNA"/>
</dbReference>
<evidence type="ECO:0000313" key="7">
    <source>
        <dbReference type="EMBL" id="OXA58204.1"/>
    </source>
</evidence>
<keyword evidence="1 3" id="KW-0863">Zinc-finger</keyword>
<protein>
    <recommendedName>
        <fullName evidence="6">RING-type domain-containing protein</fullName>
    </recommendedName>
</protein>
<feature type="coiled-coil region" evidence="4">
    <location>
        <begin position="143"/>
        <end position="177"/>
    </location>
</feature>
<feature type="region of interest" description="Disordered" evidence="5">
    <location>
        <begin position="360"/>
        <end position="379"/>
    </location>
</feature>
<organism evidence="7 8">
    <name type="scientific">Folsomia candida</name>
    <name type="common">Springtail</name>
    <dbReference type="NCBI Taxonomy" id="158441"/>
    <lineage>
        <taxon>Eukaryota</taxon>
        <taxon>Metazoa</taxon>
        <taxon>Ecdysozoa</taxon>
        <taxon>Arthropoda</taxon>
        <taxon>Hexapoda</taxon>
        <taxon>Collembola</taxon>
        <taxon>Entomobryomorpha</taxon>
        <taxon>Isotomoidea</taxon>
        <taxon>Isotomidae</taxon>
        <taxon>Proisotominae</taxon>
        <taxon>Folsomia</taxon>
    </lineage>
</organism>
<evidence type="ECO:0000256" key="2">
    <source>
        <dbReference type="ARBA" id="ARBA00022833"/>
    </source>
</evidence>
<accession>A0A226EMG3</accession>
<evidence type="ECO:0000313" key="8">
    <source>
        <dbReference type="Proteomes" id="UP000198287"/>
    </source>
</evidence>
<evidence type="ECO:0000256" key="4">
    <source>
        <dbReference type="SAM" id="Coils"/>
    </source>
</evidence>
<dbReference type="SMART" id="SM00184">
    <property type="entry name" value="RING"/>
    <property type="match status" value="1"/>
</dbReference>
<evidence type="ECO:0000259" key="6">
    <source>
        <dbReference type="PROSITE" id="PS50089"/>
    </source>
</evidence>
<evidence type="ECO:0000256" key="5">
    <source>
        <dbReference type="SAM" id="MobiDB-lite"/>
    </source>
</evidence>
<sequence>MNVNYRKNIIQDNPIKGEVALSEELCCPVCEMSLARHPSPRPDVIEGNGNAATAMRNEIREIRAGKFRDSELIVAAPCGHIFHRFCLRHYCFIYQQAHNTETVECPVCMQTLSMIKFQTIDFKAHIRVASKSEQQYTEAVFVNEELHQQKAAADESIDKAEKVVLEAKVRLENVRNHQENMTTRKRSVKLALEKRNHLRSCIEKCNQGINSMHKENLNIIKMYLSIMKEQPEDVLRDKRIPQPLIPYLAIILADEKLVKKFGEILKPVEIDGIQSNEELLIKEILADVRSKSQSFNNGPSTLEKRHTTFKPIGKPVVVKVQRSMVSIFSRSALDKESLKNILLEVKGPINKLHDAHHKFTTTKQKQKTNNNNNSKQIRRSVSDIQVLFESRRKQHESGSAPPLDSDTEFLKTVPLRRCKSTEPILMKARGRKTVVVKVNELKQLEYNAVGDGKAFTPLQEVVTAKRSCSDITLKKSPSAARPMSKPSKSSSLSLPDTEDKLKCRISNHDDVYGIRTSTAVNPLQLEQLRTAKDQRESKRQNFSAGFVPSKSGSVFEMLYDDDAAADNNISHLTSLVDDVSKITFNAFKRVPCQAVENDDVDGNVSQPVIEYSVSLPKKVTTSTNTDLNLLVVQEQERTCTSGKNQLQELKDIESGLQTNEELDYHQSNSSGFIGNASRKTSGVLQGILPGPYLNVTKCHHHQEESFFTATNKKMPVYQSKWLTKLPSTRTDNISVVQPNCDPFTNTQPVERVLSNRITNVTSMKHTVINIPSSNTIINLPPVRNGPSFYNRNDNNSNVYENKWGQSHQPQQQRLANIRFSNSDMKPGLGNLSQPQNQWSQHQAISRQTRHFPHHYFGQNTTQAGGDRYTANHTITQGITMTNNANMTHGEANTANRADFVEQALVELCRGLSPPRSPRGRKCSTADIQHQYHDGHQTWPSAQISPFLNSTTRTNHHRQATSMMICPDGISPRMIRRAKKRQHINV</sequence>
<keyword evidence="1 3" id="KW-0479">Metal-binding</keyword>
<gene>
    <name evidence="7" type="ORF">Fcan01_07452</name>
</gene>
<dbReference type="CDD" id="cd16448">
    <property type="entry name" value="RING-H2"/>
    <property type="match status" value="1"/>
</dbReference>
<dbReference type="GO" id="GO:0008270">
    <property type="term" value="F:zinc ion binding"/>
    <property type="evidence" value="ECO:0007669"/>
    <property type="project" value="UniProtKB-KW"/>
</dbReference>
<feature type="compositionally biased region" description="Low complexity" evidence="5">
    <location>
        <begin position="474"/>
        <end position="495"/>
    </location>
</feature>
<dbReference type="InterPro" id="IPR013083">
    <property type="entry name" value="Znf_RING/FYVE/PHD"/>
</dbReference>
<keyword evidence="4" id="KW-0175">Coiled coil</keyword>